<keyword evidence="2" id="KW-1185">Reference proteome</keyword>
<organism evidence="1 2">
    <name type="scientific">Melastoma candidum</name>
    <dbReference type="NCBI Taxonomy" id="119954"/>
    <lineage>
        <taxon>Eukaryota</taxon>
        <taxon>Viridiplantae</taxon>
        <taxon>Streptophyta</taxon>
        <taxon>Embryophyta</taxon>
        <taxon>Tracheophyta</taxon>
        <taxon>Spermatophyta</taxon>
        <taxon>Magnoliopsida</taxon>
        <taxon>eudicotyledons</taxon>
        <taxon>Gunneridae</taxon>
        <taxon>Pentapetalae</taxon>
        <taxon>rosids</taxon>
        <taxon>malvids</taxon>
        <taxon>Myrtales</taxon>
        <taxon>Melastomataceae</taxon>
        <taxon>Melastomatoideae</taxon>
        <taxon>Melastomateae</taxon>
        <taxon>Melastoma</taxon>
    </lineage>
</organism>
<dbReference type="EMBL" id="CM042886">
    <property type="protein sequence ID" value="KAI4338804.1"/>
    <property type="molecule type" value="Genomic_DNA"/>
</dbReference>
<proteinExistence type="predicted"/>
<dbReference type="Proteomes" id="UP001057402">
    <property type="component" value="Chromosome 7"/>
</dbReference>
<name>A0ACB9NQH8_9MYRT</name>
<reference evidence="2" key="1">
    <citation type="journal article" date="2023" name="Front. Plant Sci.">
        <title>Chromosomal-level genome assembly of Melastoma candidum provides insights into trichome evolution.</title>
        <authorList>
            <person name="Zhong Y."/>
            <person name="Wu W."/>
            <person name="Sun C."/>
            <person name="Zou P."/>
            <person name="Liu Y."/>
            <person name="Dai S."/>
            <person name="Zhou R."/>
        </authorList>
    </citation>
    <scope>NUCLEOTIDE SEQUENCE [LARGE SCALE GENOMIC DNA]</scope>
</reference>
<gene>
    <name evidence="1" type="ORF">MLD38_023817</name>
</gene>
<protein>
    <submittedName>
        <fullName evidence="1">Uncharacterized protein</fullName>
    </submittedName>
</protein>
<comment type="caution">
    <text evidence="1">The sequence shown here is derived from an EMBL/GenBank/DDBJ whole genome shotgun (WGS) entry which is preliminary data.</text>
</comment>
<evidence type="ECO:0000313" key="1">
    <source>
        <dbReference type="EMBL" id="KAI4338804.1"/>
    </source>
</evidence>
<evidence type="ECO:0000313" key="2">
    <source>
        <dbReference type="Proteomes" id="UP001057402"/>
    </source>
</evidence>
<accession>A0ACB9NQH8</accession>
<sequence>MGAALIFQIIPKFDSIDFPADDPPNPPEDRVENQKMGEEDKKAGSPSTPSSHPSMLVSRNSRSSSSPATVILRPSRLSNPKLYPTSSLAERTAVDSTLKSMESQQKRLEALSGYVPSSRGFEVNPTMDYRLPSEDLKKHCPDFLESNFEELTPALPLPKIMASLSLEKKGRASSPLWYITVDELESLSSYMRGRLTLDKVNAAINGMASYADAKSQLVLCPKKKVDESQWEKALELRDISMKEALKGKHFFLESDIKGPSLDNTGKAILTVL</sequence>